<evidence type="ECO:0000313" key="5">
    <source>
        <dbReference type="EMBL" id="CAE09899.1"/>
    </source>
</evidence>
<dbReference type="STRING" id="273121.WS0785"/>
<organism evidence="6">
    <name type="scientific">Wolinella succinogenes (strain ATCC 29543 / DSM 1740 / CCUG 13145 / JCM 31913 / LMG 7466 / NCTC 11488 / FDC 602W)</name>
    <name type="common">Vibrio succinogenes</name>
    <dbReference type="NCBI Taxonomy" id="273121"/>
    <lineage>
        <taxon>Bacteria</taxon>
        <taxon>Pseudomonadati</taxon>
        <taxon>Campylobacterota</taxon>
        <taxon>Epsilonproteobacteria</taxon>
        <taxon>Campylobacterales</taxon>
        <taxon>Helicobacteraceae</taxon>
        <taxon>Wolinella</taxon>
    </lineage>
</organism>
<keyword evidence="2" id="KW-0238">DNA-binding</keyword>
<dbReference type="InterPro" id="IPR018060">
    <property type="entry name" value="HTH_AraC"/>
</dbReference>
<dbReference type="HOGENOM" id="CLU_000445_81_1_7"/>
<dbReference type="PANTHER" id="PTHR40055">
    <property type="entry name" value="TRANSCRIPTIONAL REGULATOR YGIV-RELATED"/>
    <property type="match status" value="1"/>
</dbReference>
<evidence type="ECO:0000313" key="6">
    <source>
        <dbReference type="Proteomes" id="UP000000422"/>
    </source>
</evidence>
<dbReference type="InterPro" id="IPR050908">
    <property type="entry name" value="SmbC-like"/>
</dbReference>
<keyword evidence="3" id="KW-0804">Transcription</keyword>
<protein>
    <submittedName>
        <fullName evidence="5">BH0401 PROTEIN</fullName>
    </submittedName>
</protein>
<evidence type="ECO:0000259" key="4">
    <source>
        <dbReference type="PROSITE" id="PS01124"/>
    </source>
</evidence>
<evidence type="ECO:0000256" key="3">
    <source>
        <dbReference type="ARBA" id="ARBA00023163"/>
    </source>
</evidence>
<reference evidence="5 6" key="1">
    <citation type="journal article" date="2003" name="Proc. Natl. Acad. Sci. U.S.A.">
        <title>Complete genome sequence and analysis of Wolinella succinogenes.</title>
        <authorList>
            <person name="Baar C."/>
            <person name="Eppinger M."/>
            <person name="Raddatz G."/>
            <person name="Simon JM."/>
            <person name="Lanz C."/>
            <person name="Klimmek O."/>
            <person name="Nandakumar R."/>
            <person name="Gross R."/>
            <person name="Rosinus A."/>
            <person name="Keller H."/>
            <person name="Jagtap P."/>
            <person name="Linke B."/>
            <person name="Meyer F."/>
            <person name="Lederer H."/>
            <person name="Schuster S.C."/>
        </authorList>
    </citation>
    <scope>NUCLEOTIDE SEQUENCE [LARGE SCALE GENOMIC DNA]</scope>
    <source>
        <strain evidence="6">ATCC 29543 / DSM 1740 / CCUG 13145 / JCM 31913 / LMG 7466 / NCTC 11488 / FDC 602W</strain>
    </source>
</reference>
<dbReference type="SMART" id="SM00871">
    <property type="entry name" value="AraC_E_bind"/>
    <property type="match status" value="1"/>
</dbReference>
<dbReference type="InterPro" id="IPR020449">
    <property type="entry name" value="Tscrpt_reg_AraC-type_HTH"/>
</dbReference>
<dbReference type="SMART" id="SM00342">
    <property type="entry name" value="HTH_ARAC"/>
    <property type="match status" value="1"/>
</dbReference>
<dbReference type="AlphaFoldDB" id="Q7M9P2"/>
<dbReference type="DNASU" id="2554751"/>
<dbReference type="GO" id="GO:0003700">
    <property type="term" value="F:DNA-binding transcription factor activity"/>
    <property type="evidence" value="ECO:0007669"/>
    <property type="project" value="InterPro"/>
</dbReference>
<accession>Q7M9P2</accession>
<dbReference type="KEGG" id="wsu:WS0785"/>
<dbReference type="Gene3D" id="1.10.10.60">
    <property type="entry name" value="Homeodomain-like"/>
    <property type="match status" value="2"/>
</dbReference>
<dbReference type="GO" id="GO:0043565">
    <property type="term" value="F:sequence-specific DNA binding"/>
    <property type="evidence" value="ECO:0007669"/>
    <property type="project" value="InterPro"/>
</dbReference>
<dbReference type="InterPro" id="IPR029442">
    <property type="entry name" value="GyrI-like"/>
</dbReference>
<dbReference type="PROSITE" id="PS01124">
    <property type="entry name" value="HTH_ARAC_FAMILY_2"/>
    <property type="match status" value="1"/>
</dbReference>
<dbReference type="SUPFAM" id="SSF55136">
    <property type="entry name" value="Probable bacterial effector-binding domain"/>
    <property type="match status" value="1"/>
</dbReference>
<dbReference type="InterPro" id="IPR009057">
    <property type="entry name" value="Homeodomain-like_sf"/>
</dbReference>
<dbReference type="PANTHER" id="PTHR40055:SF1">
    <property type="entry name" value="TRANSCRIPTIONAL REGULATOR YGIV-RELATED"/>
    <property type="match status" value="1"/>
</dbReference>
<dbReference type="Pfam" id="PF06445">
    <property type="entry name" value="GyrI-like"/>
    <property type="match status" value="1"/>
</dbReference>
<dbReference type="RefSeq" id="WP_011138696.1">
    <property type="nucleotide sequence ID" value="NC_005090.1"/>
</dbReference>
<dbReference type="eggNOG" id="COG2207">
    <property type="taxonomic scope" value="Bacteria"/>
</dbReference>
<dbReference type="EMBL" id="BX571659">
    <property type="protein sequence ID" value="CAE09899.1"/>
    <property type="molecule type" value="Genomic_DNA"/>
</dbReference>
<dbReference type="InterPro" id="IPR011256">
    <property type="entry name" value="Reg_factor_effector_dom_sf"/>
</dbReference>
<dbReference type="InterPro" id="IPR010499">
    <property type="entry name" value="AraC_E-bd"/>
</dbReference>
<evidence type="ECO:0000256" key="1">
    <source>
        <dbReference type="ARBA" id="ARBA00023015"/>
    </source>
</evidence>
<keyword evidence="6" id="KW-1185">Reference proteome</keyword>
<dbReference type="PRINTS" id="PR00032">
    <property type="entry name" value="HTHARAC"/>
</dbReference>
<keyword evidence="1" id="KW-0805">Transcription regulation</keyword>
<feature type="domain" description="HTH araC/xylS-type" evidence="4">
    <location>
        <begin position="14"/>
        <end position="113"/>
    </location>
</feature>
<proteinExistence type="predicted"/>
<dbReference type="Proteomes" id="UP000000422">
    <property type="component" value="Chromosome"/>
</dbReference>
<dbReference type="Gene3D" id="3.20.80.10">
    <property type="entry name" value="Regulatory factor, effector binding domain"/>
    <property type="match status" value="1"/>
</dbReference>
<dbReference type="SUPFAM" id="SSF46689">
    <property type="entry name" value="Homeodomain-like"/>
    <property type="match status" value="2"/>
</dbReference>
<gene>
    <name evidence="5" type="ordered locus">WS0785</name>
</gene>
<evidence type="ECO:0000256" key="2">
    <source>
        <dbReference type="ARBA" id="ARBA00023125"/>
    </source>
</evidence>
<dbReference type="eggNOG" id="COG3449">
    <property type="taxonomic scope" value="Bacteria"/>
</dbReference>
<sequence>MKKETKHFRALLADNALYYIYSNISAPLSLQELAKEAGVSAHHFHRIFKEEQGQNLYETIKSIRLQKAANLLLSNHYSTISEVAQLCGYSSSASFIKAFKGRFHLTPREWRHGGHRQYAKEILSTSSAAMASQRSFLGLEPTIKKIPAFRAVYLRHKGYNKSIALSWQKLMAWGFEHQISSQARQIGIHHDNPSITPLAECRYIAALEVEEGFRAQGLLGVMEFPPTLCAVFEVQGRYGDVLGLIDYVYHEWLPQSGYEAKTIPAFALYQKNHFLDPLGNFQLDFCLPVGVV</sequence>
<name>Q7M9P2_WOLSU</name>
<dbReference type="Pfam" id="PF12833">
    <property type="entry name" value="HTH_18"/>
    <property type="match status" value="1"/>
</dbReference>